<keyword evidence="10" id="KW-1185">Reference proteome</keyword>
<evidence type="ECO:0000256" key="2">
    <source>
        <dbReference type="ARBA" id="ARBA00008402"/>
    </source>
</evidence>
<evidence type="ECO:0000256" key="4">
    <source>
        <dbReference type="ARBA" id="ARBA00022803"/>
    </source>
</evidence>
<dbReference type="EMBL" id="BAABUK010000011">
    <property type="protein sequence ID" value="GAA5811786.1"/>
    <property type="molecule type" value="Genomic_DNA"/>
</dbReference>
<feature type="region of interest" description="Disordered" evidence="7">
    <location>
        <begin position="116"/>
        <end position="136"/>
    </location>
</feature>
<evidence type="ECO:0000313" key="10">
    <source>
        <dbReference type="Proteomes" id="UP001473302"/>
    </source>
</evidence>
<comment type="similarity">
    <text evidence="2">Belongs to the NASP family.</text>
</comment>
<evidence type="ECO:0000256" key="5">
    <source>
        <dbReference type="ARBA" id="ARBA00023242"/>
    </source>
</evidence>
<dbReference type="Proteomes" id="UP001473302">
    <property type="component" value="Unassembled WGS sequence"/>
</dbReference>
<evidence type="ECO:0000259" key="8">
    <source>
        <dbReference type="Pfam" id="PF10516"/>
    </source>
</evidence>
<reference evidence="9 10" key="1">
    <citation type="submission" date="2024-04" db="EMBL/GenBank/DDBJ databases">
        <title>genome sequences of Mucor flavus KT1a and Helicostylum pulchrum KT1b strains isolated from the surface of a dry-aged beef.</title>
        <authorList>
            <person name="Toyotome T."/>
            <person name="Hosono M."/>
            <person name="Torimaru M."/>
            <person name="Fukuda K."/>
            <person name="Mikami N."/>
        </authorList>
    </citation>
    <scope>NUCLEOTIDE SEQUENCE [LARGE SCALE GENOMIC DNA]</scope>
    <source>
        <strain evidence="9 10">KT1a</strain>
    </source>
</reference>
<evidence type="ECO:0000256" key="7">
    <source>
        <dbReference type="SAM" id="MobiDB-lite"/>
    </source>
</evidence>
<feature type="repeat" description="TPR" evidence="6">
    <location>
        <begin position="168"/>
        <end position="201"/>
    </location>
</feature>
<evidence type="ECO:0000256" key="3">
    <source>
        <dbReference type="ARBA" id="ARBA00022737"/>
    </source>
</evidence>
<organism evidence="9 10">
    <name type="scientific">Mucor flavus</name>
    <dbReference type="NCBI Taxonomy" id="439312"/>
    <lineage>
        <taxon>Eukaryota</taxon>
        <taxon>Fungi</taxon>
        <taxon>Fungi incertae sedis</taxon>
        <taxon>Mucoromycota</taxon>
        <taxon>Mucoromycotina</taxon>
        <taxon>Mucoromycetes</taxon>
        <taxon>Mucorales</taxon>
        <taxon>Mucorineae</taxon>
        <taxon>Mucoraceae</taxon>
        <taxon>Mucor</taxon>
    </lineage>
</organism>
<dbReference type="PANTHER" id="PTHR15081:SF1">
    <property type="entry name" value="NUCLEAR AUTOANTIGENIC SPERM PROTEIN"/>
    <property type="match status" value="1"/>
</dbReference>
<keyword evidence="3" id="KW-0677">Repeat</keyword>
<protein>
    <recommendedName>
        <fullName evidence="8">Tetratricopeptide SHNi-TPR domain-containing protein</fullName>
    </recommendedName>
</protein>
<dbReference type="InterPro" id="IPR051730">
    <property type="entry name" value="NASP-like"/>
</dbReference>
<feature type="domain" description="Tetratricopeptide SHNi-TPR" evidence="8">
    <location>
        <begin position="168"/>
        <end position="204"/>
    </location>
</feature>
<gene>
    <name evidence="9" type="ORF">MFLAVUS_005229</name>
</gene>
<dbReference type="Pfam" id="PF10516">
    <property type="entry name" value="SHNi-TPR"/>
    <property type="match status" value="1"/>
</dbReference>
<keyword evidence="5" id="KW-0539">Nucleus</keyword>
<evidence type="ECO:0000256" key="1">
    <source>
        <dbReference type="ARBA" id="ARBA00004123"/>
    </source>
</evidence>
<dbReference type="SUPFAM" id="SSF48452">
    <property type="entry name" value="TPR-like"/>
    <property type="match status" value="1"/>
</dbReference>
<dbReference type="Gene3D" id="1.25.40.10">
    <property type="entry name" value="Tetratricopeptide repeat domain"/>
    <property type="match status" value="1"/>
</dbReference>
<name>A0ABP9YY49_9FUNG</name>
<evidence type="ECO:0000256" key="6">
    <source>
        <dbReference type="PROSITE-ProRule" id="PRU00339"/>
    </source>
</evidence>
<dbReference type="PANTHER" id="PTHR15081">
    <property type="entry name" value="NUCLEAR AUTOANTIGENIC SPERM PROTEIN NASP -RELATED"/>
    <property type="match status" value="1"/>
</dbReference>
<evidence type="ECO:0000313" key="9">
    <source>
        <dbReference type="EMBL" id="GAA5811786.1"/>
    </source>
</evidence>
<comment type="caution">
    <text evidence="9">The sequence shown here is derived from an EMBL/GenBank/DDBJ whole genome shotgun (WGS) entry which is preliminary data.</text>
</comment>
<dbReference type="InterPro" id="IPR019734">
    <property type="entry name" value="TPR_rpt"/>
</dbReference>
<comment type="subcellular location">
    <subcellularLocation>
        <location evidence="1">Nucleus</location>
    </subcellularLocation>
</comment>
<dbReference type="PROSITE" id="PS50005">
    <property type="entry name" value="TPR"/>
    <property type="match status" value="1"/>
</dbReference>
<keyword evidence="4 6" id="KW-0802">TPR repeat</keyword>
<dbReference type="InterPro" id="IPR019544">
    <property type="entry name" value="Tetratricopeptide_SHNi-TPR_dom"/>
</dbReference>
<proteinExistence type="inferred from homology"/>
<accession>A0ABP9YY49</accession>
<sequence length="351" mass="38963">MSDKEQKAQTLYEEGKLAFSKGEYSSSITKLGEACQLLDELNGVLAPANGDAFFLYGESLLQYAIQQNTVLGQSAQASAEAVEEQQEIEKEEQVESSNPLFQLGAMPDFTTKVETAVEEDDDDDDDDAEGAEGAEGVDDDFETAWDILDIARVIFEKGKDKNTQLKLADVHLCLGDISLETEKFNEALTDYEKAIEIKKSVLEEDNRELAEAHYKYALALEFSSDKADEALPELQKAVAVLKKRIETLETGEGKGKEKQESNLSKKTLDEIAEIKELIPDMELKIDELSNRQATEKEAETLLKAMLGMGNGDQPKQISDATPVNDLSTLVKRKIKEVVKEEEAKDKKPKLE</sequence>
<dbReference type="SMART" id="SM00028">
    <property type="entry name" value="TPR"/>
    <property type="match status" value="2"/>
</dbReference>
<dbReference type="InterPro" id="IPR011990">
    <property type="entry name" value="TPR-like_helical_dom_sf"/>
</dbReference>